<dbReference type="AlphaFoldDB" id="I4YDD9"/>
<dbReference type="SMART" id="SM00363">
    <property type="entry name" value="S4"/>
    <property type="match status" value="1"/>
</dbReference>
<dbReference type="GO" id="GO:0003735">
    <property type="term" value="F:structural constituent of ribosome"/>
    <property type="evidence" value="ECO:0007669"/>
    <property type="project" value="TreeGrafter"/>
</dbReference>
<dbReference type="Pfam" id="PF01479">
    <property type="entry name" value="S4"/>
    <property type="match status" value="1"/>
</dbReference>
<evidence type="ECO:0000256" key="2">
    <source>
        <dbReference type="ARBA" id="ARBA00022730"/>
    </source>
</evidence>
<dbReference type="PROSITE" id="PS50889">
    <property type="entry name" value="S4"/>
    <property type="match status" value="1"/>
</dbReference>
<keyword evidence="10" id="KW-1185">Reference proteome</keyword>
<dbReference type="Proteomes" id="UP000005242">
    <property type="component" value="Unassembled WGS sequence"/>
</dbReference>
<dbReference type="OMA" id="GDMFQVE"/>
<dbReference type="CDD" id="cd00165">
    <property type="entry name" value="S4"/>
    <property type="match status" value="1"/>
</dbReference>
<dbReference type="GO" id="GO:0042274">
    <property type="term" value="P:ribosomal small subunit biogenesis"/>
    <property type="evidence" value="ECO:0007669"/>
    <property type="project" value="TreeGrafter"/>
</dbReference>
<sequence>MPKLRNIFKQSAALPRMSWSPSNLYNLYNRSYSFKLLETTFNKTSKTLFQQRFLAKKLVRAYHGDYIQENIFRKWFLPQQLPIINSSKSTNKSGLAKWSKKLAAPDTTTPTPVTSLMFTELERRIDHLVFRCCLASSIYEARRFVIQGHVKLNGYRHIDPNTRLDPGDLVEVNPLIVSTLQKPQEKPIEKTEESAEEVQSEKPEEVPEVSEVSEVSAEQNQSQKSQHPLPFNLPPYAAPHLFIPAYIEPSFQTCSFIYLRHPTARPGYSEIPSPYSADGDVMKLAWEWYVSRQIRARNLGSGPWGGPRRPSGTKRGKGEERRG</sequence>
<dbReference type="InterPro" id="IPR002942">
    <property type="entry name" value="S4_RNA-bd"/>
</dbReference>
<dbReference type="EMBL" id="JH668229">
    <property type="protein sequence ID" value="EIM21981.1"/>
    <property type="molecule type" value="Genomic_DNA"/>
</dbReference>
<dbReference type="InParanoid" id="I4YDD9"/>
<dbReference type="InterPro" id="IPR036986">
    <property type="entry name" value="S4_RNA-bd_sf"/>
</dbReference>
<evidence type="ECO:0000256" key="1">
    <source>
        <dbReference type="ARBA" id="ARBA00007465"/>
    </source>
</evidence>
<evidence type="ECO:0000256" key="5">
    <source>
        <dbReference type="ARBA" id="ARBA00023274"/>
    </source>
</evidence>
<feature type="region of interest" description="Disordered" evidence="7">
    <location>
        <begin position="181"/>
        <end position="227"/>
    </location>
</feature>
<reference evidence="9 10" key="1">
    <citation type="journal article" date="2012" name="Fungal Genet. Biol.">
        <title>The genome of the xerotolerant mold Wallemia sebi reveals adaptations to osmotic stress and suggests cryptic sexual reproduction.</title>
        <authorList>
            <person name="Padamsee M."/>
            <person name="Kumar T.K.A."/>
            <person name="Riley R."/>
            <person name="Binder M."/>
            <person name="Boyd A."/>
            <person name="Calvo A.M."/>
            <person name="Furukawa K."/>
            <person name="Hesse C."/>
            <person name="Hohmann S."/>
            <person name="James T.Y."/>
            <person name="LaButti K."/>
            <person name="Lapidus A."/>
            <person name="Lindquist E."/>
            <person name="Lucas S."/>
            <person name="Miller K."/>
            <person name="Shantappa S."/>
            <person name="Grigoriev I.V."/>
            <person name="Hibbett D.S."/>
            <person name="McLaughlin D.J."/>
            <person name="Spatafora J.W."/>
            <person name="Aime M.C."/>
        </authorList>
    </citation>
    <scope>NUCLEOTIDE SEQUENCE [LARGE SCALE GENOMIC DNA]</scope>
    <source>
        <strain evidence="10">ATCC MYA-4683 / CBS 633.66</strain>
    </source>
</reference>
<dbReference type="PROSITE" id="PS00632">
    <property type="entry name" value="RIBOSOMAL_S4"/>
    <property type="match status" value="1"/>
</dbReference>
<keyword evidence="3 6" id="KW-0694">RNA-binding</keyword>
<evidence type="ECO:0000313" key="10">
    <source>
        <dbReference type="Proteomes" id="UP000005242"/>
    </source>
</evidence>
<feature type="compositionally biased region" description="Basic and acidic residues" evidence="7">
    <location>
        <begin position="183"/>
        <end position="205"/>
    </location>
</feature>
<dbReference type="Gene3D" id="3.10.290.10">
    <property type="entry name" value="RNA-binding S4 domain"/>
    <property type="match status" value="1"/>
</dbReference>
<dbReference type="OrthoDB" id="3356781at2759"/>
<feature type="compositionally biased region" description="Low complexity" evidence="7">
    <location>
        <begin position="209"/>
        <end position="219"/>
    </location>
</feature>
<keyword evidence="5" id="KW-0687">Ribonucleoprotein</keyword>
<dbReference type="InterPro" id="IPR022801">
    <property type="entry name" value="Ribosomal_uS4"/>
</dbReference>
<feature type="region of interest" description="Disordered" evidence="7">
    <location>
        <begin position="297"/>
        <end position="323"/>
    </location>
</feature>
<dbReference type="eggNOG" id="ENOG502QTS9">
    <property type="taxonomic scope" value="Eukaryota"/>
</dbReference>
<evidence type="ECO:0000256" key="6">
    <source>
        <dbReference type="PROSITE-ProRule" id="PRU00182"/>
    </source>
</evidence>
<comment type="similarity">
    <text evidence="1">Belongs to the universal ribosomal protein uS4 family.</text>
</comment>
<dbReference type="KEGG" id="wse:WALSEDRAFT_60113"/>
<accession>I4YDD9</accession>
<name>I4YDD9_WALMC</name>
<dbReference type="GO" id="GO:0019843">
    <property type="term" value="F:rRNA binding"/>
    <property type="evidence" value="ECO:0007669"/>
    <property type="project" value="UniProtKB-KW"/>
</dbReference>
<evidence type="ECO:0000256" key="7">
    <source>
        <dbReference type="SAM" id="MobiDB-lite"/>
    </source>
</evidence>
<dbReference type="RefSeq" id="XP_006957791.1">
    <property type="nucleotide sequence ID" value="XM_006957729.1"/>
</dbReference>
<evidence type="ECO:0000256" key="4">
    <source>
        <dbReference type="ARBA" id="ARBA00022980"/>
    </source>
</evidence>
<proteinExistence type="inferred from homology"/>
<keyword evidence="4" id="KW-0689">Ribosomal protein</keyword>
<dbReference type="GeneID" id="18473750"/>
<organism evidence="9 10">
    <name type="scientific">Wallemia mellicola (strain ATCC MYA-4683 / CBS 633.66)</name>
    <name type="common">Wallemia sebi (CBS 633.66)</name>
    <dbReference type="NCBI Taxonomy" id="671144"/>
    <lineage>
        <taxon>Eukaryota</taxon>
        <taxon>Fungi</taxon>
        <taxon>Dikarya</taxon>
        <taxon>Basidiomycota</taxon>
        <taxon>Wallemiomycotina</taxon>
        <taxon>Wallemiomycetes</taxon>
        <taxon>Wallemiales</taxon>
        <taxon>Wallemiaceae</taxon>
        <taxon>Wallemia</taxon>
    </lineage>
</organism>
<evidence type="ECO:0000256" key="3">
    <source>
        <dbReference type="ARBA" id="ARBA00022884"/>
    </source>
</evidence>
<dbReference type="PANTHER" id="PTHR11831">
    <property type="entry name" value="30S 40S RIBOSOMAL PROTEIN"/>
    <property type="match status" value="1"/>
</dbReference>
<gene>
    <name evidence="9" type="ORF">WALSEDRAFT_60113</name>
</gene>
<dbReference type="GO" id="GO:0005763">
    <property type="term" value="C:mitochondrial small ribosomal subunit"/>
    <property type="evidence" value="ECO:0007669"/>
    <property type="project" value="TreeGrafter"/>
</dbReference>
<protein>
    <submittedName>
        <fullName evidence="9">Alpha-L RNA-binding motif-containing protein</fullName>
    </submittedName>
</protein>
<dbReference type="FunCoup" id="I4YDD9">
    <property type="interactions" value="40"/>
</dbReference>
<keyword evidence="2 6" id="KW-0699">rRNA-binding</keyword>
<evidence type="ECO:0000259" key="8">
    <source>
        <dbReference type="SMART" id="SM00363"/>
    </source>
</evidence>
<evidence type="ECO:0000313" key="9">
    <source>
        <dbReference type="EMBL" id="EIM21981.1"/>
    </source>
</evidence>
<dbReference type="STRING" id="671144.I4YDD9"/>
<dbReference type="HOGENOM" id="CLU_041823_0_0_1"/>
<feature type="domain" description="RNA-binding S4" evidence="8">
    <location>
        <begin position="123"/>
        <end position="185"/>
    </location>
</feature>
<dbReference type="PANTHER" id="PTHR11831:SF4">
    <property type="entry name" value="SMALL RIBOSOMAL SUBUNIT PROTEIN US4M"/>
    <property type="match status" value="1"/>
</dbReference>
<dbReference type="InterPro" id="IPR018079">
    <property type="entry name" value="Ribosomal_uS4_CS"/>
</dbReference>
<dbReference type="SUPFAM" id="SSF55174">
    <property type="entry name" value="Alpha-L RNA-binding motif"/>
    <property type="match status" value="1"/>
</dbReference>